<dbReference type="PANTHER" id="PTHR47957">
    <property type="entry name" value="ATP-DEPENDENT HELICASE HRQ1"/>
    <property type="match status" value="1"/>
</dbReference>
<accession>A0A5M3Q1L2</accession>
<dbReference type="InterPro" id="IPR007569">
    <property type="entry name" value="DUF559"/>
</dbReference>
<dbReference type="PANTHER" id="PTHR47957:SF3">
    <property type="entry name" value="ATP-DEPENDENT HELICASE HRQ1"/>
    <property type="match status" value="1"/>
</dbReference>
<dbReference type="Pfam" id="PF09369">
    <property type="entry name" value="MZB"/>
    <property type="match status" value="1"/>
</dbReference>
<dbReference type="SMART" id="SM00487">
    <property type="entry name" value="DEXDc"/>
    <property type="match status" value="1"/>
</dbReference>
<proteinExistence type="predicted"/>
<dbReference type="GO" id="GO:0006289">
    <property type="term" value="P:nucleotide-excision repair"/>
    <property type="evidence" value="ECO:0007669"/>
    <property type="project" value="TreeGrafter"/>
</dbReference>
<keyword evidence="6" id="KW-0347">Helicase</keyword>
<gene>
    <name evidence="6" type="ORF">MSSD14B_26540</name>
</gene>
<dbReference type="Proteomes" id="UP000387223">
    <property type="component" value="Unassembled WGS sequence"/>
</dbReference>
<feature type="domain" description="Helicase ATP-binding" evidence="4">
    <location>
        <begin position="100"/>
        <end position="290"/>
    </location>
</feature>
<dbReference type="InterPro" id="IPR014001">
    <property type="entry name" value="Helicase_ATP-bd"/>
</dbReference>
<dbReference type="Pfam" id="PF04480">
    <property type="entry name" value="DUF559"/>
    <property type="match status" value="1"/>
</dbReference>
<evidence type="ECO:0000313" key="7">
    <source>
        <dbReference type="Proteomes" id="UP000387223"/>
    </source>
</evidence>
<evidence type="ECO:0000256" key="2">
    <source>
        <dbReference type="ARBA" id="ARBA00022840"/>
    </source>
</evidence>
<dbReference type="SMART" id="SM00490">
    <property type="entry name" value="HELICc"/>
    <property type="match status" value="1"/>
</dbReference>
<dbReference type="GO" id="GO:0003676">
    <property type="term" value="F:nucleic acid binding"/>
    <property type="evidence" value="ECO:0007669"/>
    <property type="project" value="InterPro"/>
</dbReference>
<dbReference type="EMBL" id="BGZI01000018">
    <property type="protein sequence ID" value="GBO88986.1"/>
    <property type="molecule type" value="Genomic_DNA"/>
</dbReference>
<feature type="region of interest" description="Disordered" evidence="3">
    <location>
        <begin position="1436"/>
        <end position="1460"/>
    </location>
</feature>
<dbReference type="InterPro" id="IPR027417">
    <property type="entry name" value="P-loop_NTPase"/>
</dbReference>
<reference evidence="6 7" key="1">
    <citation type="journal article" date="2019" name="J. Gen. Appl. Microbiol.">
        <title>Aerobic degradation of cis-dichloroethene by the marine bacterium Marinobacter salsuginis strain 5N-3.</title>
        <authorList>
            <person name="Inoue Y."/>
            <person name="Fukunaga Y."/>
            <person name="Katsumata H."/>
            <person name="Ohji S."/>
            <person name="Hosoyama A."/>
            <person name="Mori K."/>
            <person name="Ando K."/>
        </authorList>
    </citation>
    <scope>NUCLEOTIDE SEQUENCE [LARGE SCALE GENOMIC DNA]</scope>
    <source>
        <strain evidence="6 7">NBRC 109114</strain>
    </source>
</reference>
<dbReference type="GO" id="GO:0036297">
    <property type="term" value="P:interstrand cross-link repair"/>
    <property type="evidence" value="ECO:0007669"/>
    <property type="project" value="TreeGrafter"/>
</dbReference>
<dbReference type="GO" id="GO:0005524">
    <property type="term" value="F:ATP binding"/>
    <property type="evidence" value="ECO:0007669"/>
    <property type="project" value="UniProtKB-KW"/>
</dbReference>
<organism evidence="6 7">
    <name type="scientific">Marinobacter salsuginis</name>
    <dbReference type="NCBI Taxonomy" id="418719"/>
    <lineage>
        <taxon>Bacteria</taxon>
        <taxon>Pseudomonadati</taxon>
        <taxon>Pseudomonadota</taxon>
        <taxon>Gammaproteobacteria</taxon>
        <taxon>Pseudomonadales</taxon>
        <taxon>Marinobacteraceae</taxon>
        <taxon>Marinobacter</taxon>
    </lineage>
</organism>
<dbReference type="GO" id="GO:0043138">
    <property type="term" value="F:3'-5' DNA helicase activity"/>
    <property type="evidence" value="ECO:0007669"/>
    <property type="project" value="TreeGrafter"/>
</dbReference>
<dbReference type="Pfam" id="PF00271">
    <property type="entry name" value="Helicase_C"/>
    <property type="match status" value="1"/>
</dbReference>
<dbReference type="SUPFAM" id="SSF52540">
    <property type="entry name" value="P-loop containing nucleoside triphosphate hydrolases"/>
    <property type="match status" value="2"/>
</dbReference>
<evidence type="ECO:0000259" key="4">
    <source>
        <dbReference type="PROSITE" id="PS51192"/>
    </source>
</evidence>
<feature type="domain" description="Helicase C-terminal" evidence="5">
    <location>
        <begin position="894"/>
        <end position="1058"/>
    </location>
</feature>
<dbReference type="InterPro" id="IPR011545">
    <property type="entry name" value="DEAD/DEAH_box_helicase_dom"/>
</dbReference>
<keyword evidence="2" id="KW-0067">ATP-binding</keyword>
<protein>
    <submittedName>
        <fullName evidence="6">RNA helicase</fullName>
    </submittedName>
</protein>
<evidence type="ECO:0000259" key="5">
    <source>
        <dbReference type="PROSITE" id="PS51194"/>
    </source>
</evidence>
<evidence type="ECO:0000256" key="3">
    <source>
        <dbReference type="SAM" id="MobiDB-lite"/>
    </source>
</evidence>
<name>A0A5M3Q1L2_9GAMM</name>
<dbReference type="PROSITE" id="PS51192">
    <property type="entry name" value="HELICASE_ATP_BIND_1"/>
    <property type="match status" value="1"/>
</dbReference>
<dbReference type="RefSeq" id="WP_153637306.1">
    <property type="nucleotide sequence ID" value="NZ_BGZI01000018.1"/>
</dbReference>
<evidence type="ECO:0000313" key="6">
    <source>
        <dbReference type="EMBL" id="GBO88986.1"/>
    </source>
</evidence>
<keyword evidence="1" id="KW-0547">Nucleotide-binding</keyword>
<comment type="caution">
    <text evidence="6">The sequence shown here is derived from an EMBL/GenBank/DDBJ whole genome shotgun (WGS) entry which is preliminary data.</text>
</comment>
<dbReference type="InterPro" id="IPR018973">
    <property type="entry name" value="MZB"/>
</dbReference>
<feature type="compositionally biased region" description="Acidic residues" evidence="3">
    <location>
        <begin position="1443"/>
        <end position="1453"/>
    </location>
</feature>
<keyword evidence="6" id="KW-0378">Hydrolase</keyword>
<dbReference type="Pfam" id="PF00270">
    <property type="entry name" value="DEAD"/>
    <property type="match status" value="1"/>
</dbReference>
<dbReference type="Gene3D" id="3.40.50.300">
    <property type="entry name" value="P-loop containing nucleotide triphosphate hydrolases"/>
    <property type="match status" value="2"/>
</dbReference>
<evidence type="ECO:0000256" key="1">
    <source>
        <dbReference type="ARBA" id="ARBA00022741"/>
    </source>
</evidence>
<dbReference type="PROSITE" id="PS51194">
    <property type="entry name" value="HELICASE_CTER"/>
    <property type="match status" value="1"/>
</dbReference>
<dbReference type="InterPro" id="IPR001650">
    <property type="entry name" value="Helicase_C-like"/>
</dbReference>
<dbReference type="CDD" id="cd17923">
    <property type="entry name" value="DEXHc_Hrq1-like"/>
    <property type="match status" value="1"/>
</dbReference>
<sequence length="1750" mass="199033">MDVFEFRDKLVGDYRDFTRSFIQPRAEDISTFLDSEYDGGRYWPSPLIQINPSYVTTGTVDSLASEGILTPITASIFRFGKSATSSGVPATLYKHQREAIDCCQRNEPYVLTTGTGSGKSLSYFIPMVDAIVRDKQQDPTPRIRAIVIYPMNALANSQKEELEKFLSDYADDTRPISYARYTGQEDQEERERIMQNPPDIILTNYMMLELLMTRQNERDKAVIRHSNGLQFLVLDELHTYRGRQGADVAMLVRRVRERMNLGLICIGTSATMATDGTREERQAKVAEVASKMFGQKVPPANIIGETLQRQIPGDMPDKAALAAALQQLLPAQIDFDTLRKHPVAAWVELTLGIVKEEGMWVRAKPKTLEEAADLLSQASGLAPEHCQRYLAQFLLLAYRTRDINDKPLFAFRLHQFISGAGDLYATLEEPGKRTLDLHGQQYVPGDRSRRFYTVHFCRSCGQDYYPVWHKQNDETGELGFQPRDIKETSAEEEDTGYGFVMLGHWNEEDYPETWLDFKKDPPKIKSYYSKFRPQEIHVLPSGTQHLQGARGYYLPGGFRFCLNCGQAHSSGRDWTRLGSLSAEGRSSATTTLTLSSLRYLLGADNELADEARKLLGFSDNRQDAALQAGHFNDFMQILLVRAGVLASLEQQDGALLTDRDLAQHIFNALGMDSNDPAIRADYLQNPEQRIPRLKRDAEEAMRNVLGYRAYHDLRRGWRFTVPNLEQLGLLEIAYDGLTELTEDDSVWEKSPDMLAKATPAVRYQVCKLVLDVMRKNLCIRTRYLDHLQHEQWVNLATTHLTEKWQLGSARDMAKGSHAIIGRRPKGREFDLVSLGSRSRLAQELKKPGIWGNAPYEPLNDKNWPALIEALLQALETYGLIEAETVDKELSGYQLIGEVLVWKRGSGTPERDPLAPAIANNPYFTALYQAVADSLKHQHHDWFQFLAHEHTAQVDPEDREDRERAFRSGELRVMFCSPTMELGVDISSLNTVYLRNVPPTPANYAQRSGRAGRSGQPALVVTYCAAQSPHDQYFFREPRRMVHGQVTPPMLDLANEELVSSHLFATWLSETGTRLPAAINELIDVTEEGMPISESYADSLADEKALAGAQQRGKRLMQLLGDALAPAQGVWLNSQEPLEVAASGWADKRLQQAMARLNDCFTRWRDLYRSTLKQIEEANRLMTSPASSKRERDIAKRRWEEGSIQFSLLQDNSKRQSDFETYRYLAGQGFLPGYNFPRLPLAAFIPGTRTSRRENHNRVLSRPRFLAISEFGPLSLIYHEGQQYRVKRVILGAVDQQQVTEAKLPEQQAKMCGHCGYGHFNEQLDLDLCVACQTPLSEGKMVHNLFRIENVATRPVTRITCDEEERMRQGYDLRTTLQYPEENGVLKAVRSNMQQGDDPLAEMEYAQQAHIWRINLGWKRRKNKEIDGFMIDPLNGTWLKDDEQGGNEDNEADDPVNQRQRISPFVTDRRNVLVIRPRLAMSPTTAATLQYAIKRGIELNFQLEESELMAEPLPNMHERNALLFYEAAEGGAGVLTRLATEPSAWRQVAETALELMHWQRPDDTVAWHELPQSQWQDTNASCEAGCYRCILSYFNQPDHENIDRRDREALQWLAQLTEMTLETGSGGNRPADQAAQLKRASGSSLEQAWLDALQRYSLRQPDAAQPYLKEFNVRPDFAYRDSRALIFVDGPHHDHEDRRMIDQQQTRDLEDAGFLVLRFPKETNSWPALFARHPDVFGTMTEPAKRETSDS</sequence>